<dbReference type="eggNOG" id="COG2410">
    <property type="taxonomic scope" value="Bacteria"/>
</dbReference>
<sequence>MTVLSVDLAYKCYRDCGIALLRRGDGEIRVEFPSLGLSGSPRPDALAQRLAEIAAELGASCMLLDGPQAWKDGDNGCAHSRCSERALNTPAKTGTPGQVKPANYGPFVAFSIAVFDTLAQLGWPRLEDPRHSQGRAVESFPTAAWRGLGLRTLPAKAKTHPIDLDAAFSSLCARFPLQVARKPDHDELQALVAGLAGLALEEREEAGYWAAGVAPFWKAGMVREGFIVVPRPSGVLGHAARPYP</sequence>
<dbReference type="KEGG" id="acz:Acaty_c0309"/>
<dbReference type="AlphaFoldDB" id="A0A059ZMD2"/>
<evidence type="ECO:0000313" key="1">
    <source>
        <dbReference type="EMBL" id="AIA54199.1"/>
    </source>
</evidence>
<dbReference type="HOGENOM" id="CLU_1136140_0_0_6"/>
<dbReference type="EMBL" id="CP005986">
    <property type="protein sequence ID" value="AIA54199.1"/>
    <property type="molecule type" value="Genomic_DNA"/>
</dbReference>
<organism evidence="1 2">
    <name type="scientific">Acidithiobacillus caldus (strain ATCC 51756 / DSM 8584 / KU)</name>
    <dbReference type="NCBI Taxonomy" id="637389"/>
    <lineage>
        <taxon>Bacteria</taxon>
        <taxon>Pseudomonadati</taxon>
        <taxon>Pseudomonadota</taxon>
        <taxon>Acidithiobacillia</taxon>
        <taxon>Acidithiobacillales</taxon>
        <taxon>Acidithiobacillaceae</taxon>
        <taxon>Acidithiobacillus</taxon>
    </lineage>
</organism>
<accession>A0A059ZMD2</accession>
<dbReference type="Proteomes" id="UP000005522">
    <property type="component" value="Chromosome"/>
</dbReference>
<gene>
    <name evidence="1" type="ORF">Acaty_c0309</name>
</gene>
<evidence type="ECO:0008006" key="3">
    <source>
        <dbReference type="Google" id="ProtNLM"/>
    </source>
</evidence>
<reference evidence="1 2" key="1">
    <citation type="journal article" date="2009" name="J. Bacteriol.">
        <title>Draft genome sequence of the extremely acidophilic bacterium Acidithiobacillus caldus ATCC 51756 reveals metabolic versatility in the genus Acidithiobacillus.</title>
        <authorList>
            <person name="Valdes J."/>
            <person name="Quatrini R."/>
            <person name="Hallberg K."/>
            <person name="Dopson M."/>
            <person name="Valenzuela P.D."/>
            <person name="Holmes D.S."/>
        </authorList>
    </citation>
    <scope>NUCLEOTIDE SEQUENCE [LARGE SCALE GENOMIC DNA]</scope>
    <source>
        <strain evidence="2">ATCC 51756 / DSM 8584 / KU</strain>
    </source>
</reference>
<name>A0A059ZMD2_ACICK</name>
<protein>
    <recommendedName>
        <fullName evidence="3">DUF429 domain-containing protein</fullName>
    </recommendedName>
</protein>
<dbReference type="RefSeq" id="WP_004870310.1">
    <property type="nucleotide sequence ID" value="NZ_CP005986.1"/>
</dbReference>
<evidence type="ECO:0000313" key="2">
    <source>
        <dbReference type="Proteomes" id="UP000005522"/>
    </source>
</evidence>
<proteinExistence type="predicted"/>